<comment type="caution">
    <text evidence="2">The sequence shown here is derived from an EMBL/GenBank/DDBJ whole genome shotgun (WGS) entry which is preliminary data.</text>
</comment>
<reference evidence="2 3" key="1">
    <citation type="submission" date="2017-07" db="EMBL/GenBank/DDBJ databases">
        <title>Whole genome sequence of Azospirillum brasilense 2A1, a potential biofertilizer strain.</title>
        <authorList>
            <person name="Fontana C.A."/>
            <person name="Toffoli L.M."/>
            <person name="Salazar S.M."/>
            <person name="Puglisi E."/>
            <person name="Pedraza R."/>
            <person name="Bassi D."/>
            <person name="Cocconcelli P.S."/>
        </authorList>
    </citation>
    <scope>NUCLEOTIDE SEQUENCE [LARGE SCALE GENOMIC DNA]</scope>
    <source>
        <strain evidence="2 3">2A1</strain>
        <plasmid evidence="2">unnamed</plasmid>
    </source>
</reference>
<accession>A0A235HDN4</accession>
<proteinExistence type="predicted"/>
<evidence type="ECO:0000313" key="2">
    <source>
        <dbReference type="EMBL" id="OYD83627.1"/>
    </source>
</evidence>
<dbReference type="Proteomes" id="UP000215367">
    <property type="component" value="Unassembled WGS sequence"/>
</dbReference>
<dbReference type="Pfam" id="PF13737">
    <property type="entry name" value="DDE_Tnp_1_5"/>
    <property type="match status" value="1"/>
</dbReference>
<dbReference type="InterPro" id="IPR025668">
    <property type="entry name" value="Tnp_DDE_dom"/>
</dbReference>
<sequence>MCGSLTVWFSQEAIAAWRAPPRSTPDGQARYSDLVIETALILRAVFRQPLRQTEGLVSSLFALMGLVLPVPDHSTPSRRAGTLVKPPAG</sequence>
<name>A0A235HDN4_AZOBR</name>
<keyword evidence="2" id="KW-0614">Plasmid</keyword>
<evidence type="ECO:0000259" key="1">
    <source>
        <dbReference type="Pfam" id="PF13737"/>
    </source>
</evidence>
<dbReference type="EMBL" id="NOWT01000012">
    <property type="protein sequence ID" value="OYD83627.1"/>
    <property type="molecule type" value="Genomic_DNA"/>
</dbReference>
<dbReference type="AlphaFoldDB" id="A0A235HDN4"/>
<geneLocation type="plasmid" evidence="2">
    <name>unnamed</name>
</geneLocation>
<gene>
    <name evidence="2" type="ORF">CHT98_14120</name>
</gene>
<organism evidence="2 3">
    <name type="scientific">Azospirillum brasilense</name>
    <dbReference type="NCBI Taxonomy" id="192"/>
    <lineage>
        <taxon>Bacteria</taxon>
        <taxon>Pseudomonadati</taxon>
        <taxon>Pseudomonadota</taxon>
        <taxon>Alphaproteobacteria</taxon>
        <taxon>Rhodospirillales</taxon>
        <taxon>Azospirillaceae</taxon>
        <taxon>Azospirillum</taxon>
    </lineage>
</organism>
<evidence type="ECO:0000313" key="3">
    <source>
        <dbReference type="Proteomes" id="UP000215367"/>
    </source>
</evidence>
<protein>
    <recommendedName>
        <fullName evidence="1">Transposase DDE domain-containing protein</fullName>
    </recommendedName>
</protein>
<feature type="domain" description="Transposase DDE" evidence="1">
    <location>
        <begin position="3"/>
        <end position="83"/>
    </location>
</feature>